<dbReference type="Proteomes" id="UP000053095">
    <property type="component" value="Unassembled WGS sequence"/>
</dbReference>
<sequence>MGGQGALTPLPGPSKGSTALGIMIDNSHYLAERKASDSALEDFTYSTPRLVTDLRLPDGLKVTASVLEQWKEQYRDQDDVSHANFLHIIIFGRVDREPIEFGPDVDDVFKKWKTAKLVCLPAMRIKSGPYYVHKGVVHALSKVYPDQQLTFMQATGLSAETYRGTHTTLGNPVYLEAYPALQNADVVSPLKEAGAIIVGKTHLSSFAMMEHPTQSVDYQAPFNPRGDGYLITGGSSGGAAAVVAAYDWIDLAICSDTTGSARIPALQMLAPQVAVAVAVTILVDLSV</sequence>
<accession>A0A478ECD8</accession>
<evidence type="ECO:0000259" key="1">
    <source>
        <dbReference type="Pfam" id="PF01425"/>
    </source>
</evidence>
<dbReference type="PANTHER" id="PTHR46310:SF7">
    <property type="entry name" value="AMIDASE 1"/>
    <property type="match status" value="1"/>
</dbReference>
<evidence type="ECO:0000313" key="2">
    <source>
        <dbReference type="EMBL" id="GAM42614.1"/>
    </source>
</evidence>
<dbReference type="EMBL" id="DF933840">
    <property type="protein sequence ID" value="GAM42614.1"/>
    <property type="molecule type" value="Genomic_DNA"/>
</dbReference>
<dbReference type="Gene3D" id="3.90.1300.10">
    <property type="entry name" value="Amidase signature (AS) domain"/>
    <property type="match status" value="1"/>
</dbReference>
<dbReference type="PANTHER" id="PTHR46310">
    <property type="entry name" value="AMIDASE 1"/>
    <property type="match status" value="1"/>
</dbReference>
<keyword evidence="3" id="KW-1185">Reference proteome</keyword>
<name>A0A478ECD8_TALPI</name>
<protein>
    <recommendedName>
        <fullName evidence="1">Amidase domain-containing protein</fullName>
    </recommendedName>
</protein>
<gene>
    <name evidence="2" type="ORF">TCE0_044f16752</name>
</gene>
<dbReference type="InterPro" id="IPR023631">
    <property type="entry name" value="Amidase_dom"/>
</dbReference>
<dbReference type="InterPro" id="IPR036928">
    <property type="entry name" value="AS_sf"/>
</dbReference>
<reference evidence="3" key="1">
    <citation type="journal article" date="2015" name="Genome Announc.">
        <title>Draft genome sequence of Talaromyces cellulolyticus strain Y-94, a source of lignocellulosic biomass-degrading enzymes.</title>
        <authorList>
            <person name="Fujii T."/>
            <person name="Koike H."/>
            <person name="Sawayama S."/>
            <person name="Yano S."/>
            <person name="Inoue H."/>
        </authorList>
    </citation>
    <scope>NUCLEOTIDE SEQUENCE [LARGE SCALE GENOMIC DNA]</scope>
    <source>
        <strain evidence="3">Y-94</strain>
    </source>
</reference>
<proteinExistence type="predicted"/>
<evidence type="ECO:0000313" key="3">
    <source>
        <dbReference type="Proteomes" id="UP000053095"/>
    </source>
</evidence>
<dbReference type="Pfam" id="PF01425">
    <property type="entry name" value="Amidase"/>
    <property type="match status" value="1"/>
</dbReference>
<dbReference type="SUPFAM" id="SSF75304">
    <property type="entry name" value="Amidase signature (AS) enzymes"/>
    <property type="match status" value="1"/>
</dbReference>
<feature type="domain" description="Amidase" evidence="1">
    <location>
        <begin position="162"/>
        <end position="265"/>
    </location>
</feature>
<organism evidence="2 3">
    <name type="scientific">Talaromyces pinophilus</name>
    <name type="common">Penicillium pinophilum</name>
    <dbReference type="NCBI Taxonomy" id="128442"/>
    <lineage>
        <taxon>Eukaryota</taxon>
        <taxon>Fungi</taxon>
        <taxon>Dikarya</taxon>
        <taxon>Ascomycota</taxon>
        <taxon>Pezizomycotina</taxon>
        <taxon>Eurotiomycetes</taxon>
        <taxon>Eurotiomycetidae</taxon>
        <taxon>Eurotiales</taxon>
        <taxon>Trichocomaceae</taxon>
        <taxon>Talaromyces</taxon>
        <taxon>Talaromyces sect. Talaromyces</taxon>
    </lineage>
</organism>
<dbReference type="AlphaFoldDB" id="A0A478ECD8"/>